<dbReference type="FunFam" id="3.90.550.10:FF:000003">
    <property type="entry name" value="2-C-methyl-D-erythritol 4-phosphate cytidylyltransferase"/>
    <property type="match status" value="1"/>
</dbReference>
<keyword evidence="3" id="KW-0414">Isoprene biosynthesis</keyword>
<dbReference type="RefSeq" id="WP_007078293.1">
    <property type="nucleotide sequence ID" value="NZ_CM001024.1"/>
</dbReference>
<dbReference type="HAMAP" id="MF_00108">
    <property type="entry name" value="IspD"/>
    <property type="match status" value="1"/>
</dbReference>
<dbReference type="GO" id="GO:0019288">
    <property type="term" value="P:isopentenyl diphosphate biosynthetic process, methylerythritol 4-phosphate pathway"/>
    <property type="evidence" value="ECO:0007669"/>
    <property type="project" value="UniProtKB-UniRule"/>
</dbReference>
<dbReference type="Pfam" id="PF01128">
    <property type="entry name" value="IspD"/>
    <property type="match status" value="1"/>
</dbReference>
<dbReference type="EMBL" id="ACLF03000004">
    <property type="protein sequence ID" value="EFQ83609.1"/>
    <property type="molecule type" value="Genomic_DNA"/>
</dbReference>
<evidence type="ECO:0000256" key="3">
    <source>
        <dbReference type="HAMAP-Rule" id="MF_00108"/>
    </source>
</evidence>
<dbReference type="PANTHER" id="PTHR32125:SF4">
    <property type="entry name" value="2-C-METHYL-D-ERYTHRITOL 4-PHOSPHATE CYTIDYLYLTRANSFERASE, CHLOROPLASTIC"/>
    <property type="match status" value="1"/>
</dbReference>
<keyword evidence="2 3" id="KW-0548">Nucleotidyltransferase</keyword>
<comment type="function">
    <text evidence="3">Catalyzes the formation of 4-diphosphocytidyl-2-C-methyl-D-erythritol from CTP and 2-C-methyl-D-erythritol 4-phosphate (MEP).</text>
</comment>
<dbReference type="InterPro" id="IPR001228">
    <property type="entry name" value="IspD"/>
</dbReference>
<dbReference type="PANTHER" id="PTHR32125">
    <property type="entry name" value="2-C-METHYL-D-ERYTHRITOL 4-PHOSPHATE CYTIDYLYLTRANSFERASE, CHLOROPLASTIC"/>
    <property type="match status" value="1"/>
</dbReference>
<dbReference type="Gene3D" id="3.90.550.10">
    <property type="entry name" value="Spore Coat Polysaccharide Biosynthesis Protein SpsA, Chain A"/>
    <property type="match status" value="1"/>
</dbReference>
<dbReference type="GO" id="GO:0050518">
    <property type="term" value="F:2-C-methyl-D-erythritol 4-phosphate cytidylyltransferase activity"/>
    <property type="evidence" value="ECO:0007669"/>
    <property type="project" value="UniProtKB-UniRule"/>
</dbReference>
<feature type="site" description="Transition state stabilizer" evidence="3">
    <location>
        <position position="22"/>
    </location>
</feature>
<dbReference type="CDD" id="cd02516">
    <property type="entry name" value="CDP-ME_synthetase"/>
    <property type="match status" value="1"/>
</dbReference>
<accession>E2SB63</accession>
<evidence type="ECO:0000313" key="5">
    <source>
        <dbReference type="Proteomes" id="UP000003111"/>
    </source>
</evidence>
<evidence type="ECO:0000256" key="2">
    <source>
        <dbReference type="ARBA" id="ARBA00022695"/>
    </source>
</evidence>
<comment type="catalytic activity">
    <reaction evidence="3">
        <text>2-C-methyl-D-erythritol 4-phosphate + CTP + H(+) = 4-CDP-2-C-methyl-D-erythritol + diphosphate</text>
        <dbReference type="Rhea" id="RHEA:13429"/>
        <dbReference type="ChEBI" id="CHEBI:15378"/>
        <dbReference type="ChEBI" id="CHEBI:33019"/>
        <dbReference type="ChEBI" id="CHEBI:37563"/>
        <dbReference type="ChEBI" id="CHEBI:57823"/>
        <dbReference type="ChEBI" id="CHEBI:58262"/>
        <dbReference type="EC" id="2.7.7.60"/>
    </reaction>
</comment>
<gene>
    <name evidence="3 4" type="primary">ispD</name>
    <name evidence="4" type="ORF">HMPREF0063_11272</name>
</gene>
<feature type="site" description="Positions MEP for the nucleophilic attack" evidence="3">
    <location>
        <position position="155"/>
    </location>
</feature>
<dbReference type="STRING" id="585531.HMPREF0063_11272"/>
<dbReference type="OrthoDB" id="9802561at2"/>
<proteinExistence type="inferred from homology"/>
<dbReference type="HOGENOM" id="CLU_061281_2_1_11"/>
<keyword evidence="1 3" id="KW-0808">Transferase</keyword>
<feature type="site" description="Positions MEP for the nucleophilic attack" evidence="3">
    <location>
        <position position="214"/>
    </location>
</feature>
<dbReference type="EC" id="2.7.7.60" evidence="3"/>
<dbReference type="InterPro" id="IPR034683">
    <property type="entry name" value="IspD/TarI"/>
</dbReference>
<reference evidence="4" key="1">
    <citation type="submission" date="2010-08" db="EMBL/GenBank/DDBJ databases">
        <authorList>
            <person name="Muzny D."/>
            <person name="Qin X."/>
            <person name="Buhay C."/>
            <person name="Dugan-Rocha S."/>
            <person name="Ding Y."/>
            <person name="Chen G."/>
            <person name="Hawes A."/>
            <person name="Holder M."/>
            <person name="Jhangiani S."/>
            <person name="Johnson A."/>
            <person name="Khan Z."/>
            <person name="Li Z."/>
            <person name="Liu W."/>
            <person name="Liu X."/>
            <person name="Perez L."/>
            <person name="Shen H."/>
            <person name="Wang Q."/>
            <person name="Watt J."/>
            <person name="Xi L."/>
            <person name="Xin Y."/>
            <person name="Zhou J."/>
            <person name="Deng J."/>
            <person name="Jiang H."/>
            <person name="Liu Y."/>
            <person name="Qu J."/>
            <person name="Song X.-Z."/>
            <person name="Zhang L."/>
            <person name="Villasana D."/>
            <person name="Johnson A."/>
            <person name="Liu J."/>
            <person name="Liyanage D."/>
            <person name="Lorensuhewa L."/>
            <person name="Robinson T."/>
            <person name="Song A."/>
            <person name="Song B.-B."/>
            <person name="Dinh H."/>
            <person name="Thornton R."/>
            <person name="Coyle M."/>
            <person name="Francisco L."/>
            <person name="Jackson L."/>
            <person name="Javaid M."/>
            <person name="Korchina V."/>
            <person name="Kovar C."/>
            <person name="Mata R."/>
            <person name="Mathew T."/>
            <person name="Ngo R."/>
            <person name="Nguyen L."/>
            <person name="Nguyen N."/>
            <person name="Okwuonu G."/>
            <person name="Ongeri F."/>
            <person name="Pham C."/>
            <person name="Simmons D."/>
            <person name="Wilczek-Boney K."/>
            <person name="Hale W."/>
            <person name="Jakkamsetti A."/>
            <person name="Pham P."/>
            <person name="Ruth R."/>
            <person name="San Lucas F."/>
            <person name="Warren J."/>
            <person name="Zhang J."/>
            <person name="Zhao Z."/>
            <person name="Zhou C."/>
            <person name="Zhu D."/>
            <person name="Lee S."/>
            <person name="Bess C."/>
            <person name="Blankenburg K."/>
            <person name="Forbes L."/>
            <person name="Fu Q."/>
            <person name="Gubbala S."/>
            <person name="Hirani K."/>
            <person name="Jayaseelan J.C."/>
            <person name="Lara F."/>
            <person name="Munidasa M."/>
            <person name="Palculict T."/>
            <person name="Patil S."/>
            <person name="Pu L.-L."/>
            <person name="Saada N."/>
            <person name="Tang L."/>
            <person name="Weissenberger G."/>
            <person name="Zhu Y."/>
            <person name="Hemphill L."/>
            <person name="Shang Y."/>
            <person name="Youmans B."/>
            <person name="Ayvaz T."/>
            <person name="Ross M."/>
            <person name="Santibanez J."/>
            <person name="Aqrawi P."/>
            <person name="Gross S."/>
            <person name="Joshi V."/>
            <person name="Fowler G."/>
            <person name="Nazareth L."/>
            <person name="Reid J."/>
            <person name="Worley K."/>
            <person name="Petrosino J."/>
            <person name="Highlander S."/>
            <person name="Gibbs R."/>
        </authorList>
    </citation>
    <scope>NUCLEOTIDE SEQUENCE [LARGE SCALE GENOMIC DNA]</scope>
    <source>
        <strain evidence="4">DSM 15272</strain>
    </source>
</reference>
<dbReference type="NCBIfam" id="TIGR00453">
    <property type="entry name" value="ispD"/>
    <property type="match status" value="1"/>
</dbReference>
<dbReference type="UniPathway" id="UPA00056">
    <property type="reaction ID" value="UER00093"/>
</dbReference>
<dbReference type="InterPro" id="IPR050088">
    <property type="entry name" value="IspD/TarI_cytidylyltransf_bact"/>
</dbReference>
<comment type="caution">
    <text evidence="4">The sequence shown here is derived from an EMBL/GenBank/DDBJ whole genome shotgun (WGS) entry which is preliminary data.</text>
</comment>
<keyword evidence="5" id="KW-1185">Reference proteome</keyword>
<evidence type="ECO:0000256" key="1">
    <source>
        <dbReference type="ARBA" id="ARBA00022679"/>
    </source>
</evidence>
<comment type="pathway">
    <text evidence="3">Isoprenoid biosynthesis; isopentenyl diphosphate biosynthesis via DXP pathway; isopentenyl diphosphate from 1-deoxy-D-xylulose 5-phosphate: step 2/6.</text>
</comment>
<comment type="similarity">
    <text evidence="3">Belongs to the IspD/TarI cytidylyltransferase family. IspD subfamily.</text>
</comment>
<dbReference type="Proteomes" id="UP000003111">
    <property type="component" value="Unassembled WGS sequence"/>
</dbReference>
<dbReference type="AlphaFoldDB" id="E2SB63"/>
<name>E2SB63_9ACTN</name>
<feature type="site" description="Transition state stabilizer" evidence="3">
    <location>
        <position position="15"/>
    </location>
</feature>
<dbReference type="eggNOG" id="COG1211">
    <property type="taxonomic scope" value="Bacteria"/>
</dbReference>
<dbReference type="InterPro" id="IPR029044">
    <property type="entry name" value="Nucleotide-diphossugar_trans"/>
</dbReference>
<sequence length="236" mass="24719">MTTVAVLLAGGTGTRLGAGRPKQFLPLGPHTVLEQCLEVFGGCSAVDEIVLVMEPDHLAEARRLVGGGAHPRVAAVVAGGATRAESTRQALAVIGEDVTHLLVHDVARPLVSRALVEACRTALREFGAVTPVVAPADTVVEASADGRTLERVLVRDRVRRVQTPQAFRAEVLRAAHAAAVREGDDTATDDCGVVARHLPDVTIGLVDGEETNLKITLPGDLELAERLLAGRSPVVP</sequence>
<dbReference type="SUPFAM" id="SSF53448">
    <property type="entry name" value="Nucleotide-diphospho-sugar transferases"/>
    <property type="match status" value="1"/>
</dbReference>
<evidence type="ECO:0000313" key="4">
    <source>
        <dbReference type="EMBL" id="EFQ83609.1"/>
    </source>
</evidence>
<protein>
    <recommendedName>
        <fullName evidence="3">2-C-methyl-D-erythritol 4-phosphate cytidylyltransferase</fullName>
        <ecNumber evidence="3">2.7.7.60</ecNumber>
    </recommendedName>
    <alternativeName>
        <fullName evidence="3">4-diphosphocytidyl-2C-methyl-D-erythritol synthase</fullName>
    </alternativeName>
    <alternativeName>
        <fullName evidence="3">MEP cytidylyltransferase</fullName>
        <shortName evidence="3">MCT</shortName>
    </alternativeName>
</protein>
<organism evidence="4 5">
    <name type="scientific">Aeromicrobium marinum DSM 15272</name>
    <dbReference type="NCBI Taxonomy" id="585531"/>
    <lineage>
        <taxon>Bacteria</taxon>
        <taxon>Bacillati</taxon>
        <taxon>Actinomycetota</taxon>
        <taxon>Actinomycetes</taxon>
        <taxon>Propionibacteriales</taxon>
        <taxon>Nocardioidaceae</taxon>
        <taxon>Aeromicrobium</taxon>
    </lineage>
</organism>